<dbReference type="InterPro" id="IPR036388">
    <property type="entry name" value="WH-like_DNA-bd_sf"/>
</dbReference>
<keyword evidence="9" id="KW-0066">ATP synthesis</keyword>
<evidence type="ECO:0000256" key="7">
    <source>
        <dbReference type="ARBA" id="ARBA00023136"/>
    </source>
</evidence>
<dbReference type="Gene3D" id="3.40.1380.10">
    <property type="match status" value="1"/>
</dbReference>
<keyword evidence="6" id="KW-0406">Ion transport</keyword>
<dbReference type="Pfam" id="PF00231">
    <property type="entry name" value="ATP-synt"/>
    <property type="match status" value="1"/>
</dbReference>
<evidence type="ECO:0000256" key="8">
    <source>
        <dbReference type="ARBA" id="ARBA00023196"/>
    </source>
</evidence>
<dbReference type="GO" id="GO:0046933">
    <property type="term" value="F:proton-transporting ATP synthase activity, rotational mechanism"/>
    <property type="evidence" value="ECO:0007669"/>
    <property type="project" value="InterPro"/>
</dbReference>
<keyword evidence="5" id="KW-0375">Hydrogen ion transport</keyword>
<accession>A0A108E725</accession>
<proteinExistence type="inferred from homology"/>
<keyword evidence="7" id="KW-0472">Membrane</keyword>
<protein>
    <submittedName>
        <fullName evidence="10">Uncharacterized protein</fullName>
    </submittedName>
</protein>
<evidence type="ECO:0000313" key="10">
    <source>
        <dbReference type="EMBL" id="KWN05907.1"/>
    </source>
</evidence>
<comment type="subcellular location">
    <subcellularLocation>
        <location evidence="2">Membrane</location>
        <topology evidence="2">Peripheral membrane protein</topology>
    </subcellularLocation>
</comment>
<evidence type="ECO:0000256" key="6">
    <source>
        <dbReference type="ARBA" id="ARBA00023065"/>
    </source>
</evidence>
<dbReference type="GO" id="GO:0045259">
    <property type="term" value="C:proton-transporting ATP synthase complex"/>
    <property type="evidence" value="ECO:0007669"/>
    <property type="project" value="UniProtKB-KW"/>
</dbReference>
<keyword evidence="8" id="KW-0139">CF(1)</keyword>
<dbReference type="Proteomes" id="UP000068016">
    <property type="component" value="Unassembled WGS sequence"/>
</dbReference>
<comment type="caution">
    <text evidence="10">The sequence shown here is derived from an EMBL/GenBank/DDBJ whole genome shotgun (WGS) entry which is preliminary data.</text>
</comment>
<evidence type="ECO:0000256" key="4">
    <source>
        <dbReference type="ARBA" id="ARBA00022448"/>
    </source>
</evidence>
<dbReference type="EMBL" id="LPLZ01000079">
    <property type="protein sequence ID" value="KWN05907.1"/>
    <property type="molecule type" value="Genomic_DNA"/>
</dbReference>
<dbReference type="InterPro" id="IPR036390">
    <property type="entry name" value="WH_DNA-bd_sf"/>
</dbReference>
<dbReference type="SUPFAM" id="SSF46785">
    <property type="entry name" value="Winged helix' DNA-binding domain"/>
    <property type="match status" value="1"/>
</dbReference>
<reference evidence="10 11" key="1">
    <citation type="submission" date="2015-11" db="EMBL/GenBank/DDBJ databases">
        <title>Expanding the genomic diversity of Burkholderia species for the development of highly accurate diagnostics.</title>
        <authorList>
            <person name="Sahl J."/>
            <person name="Keim P."/>
            <person name="Wagner D."/>
        </authorList>
    </citation>
    <scope>NUCLEOTIDE SEQUENCE [LARGE SCALE GENOMIC DNA]</scope>
    <source>
        <strain evidence="10 11">MSMB793WGS</strain>
    </source>
</reference>
<evidence type="ECO:0000256" key="1">
    <source>
        <dbReference type="ARBA" id="ARBA00003456"/>
    </source>
</evidence>
<dbReference type="InterPro" id="IPR000131">
    <property type="entry name" value="ATP_synth_F1_gsu"/>
</dbReference>
<comment type="function">
    <text evidence="1">Produces ATP from ADP in the presence of a proton gradient across the membrane. The gamma chain is believed to be important in regulating ATPase activity and the flow of protons through the CF(0) complex.</text>
</comment>
<evidence type="ECO:0000256" key="9">
    <source>
        <dbReference type="ARBA" id="ARBA00023310"/>
    </source>
</evidence>
<organism evidence="10 11">
    <name type="scientific">Burkholderia territorii</name>
    <dbReference type="NCBI Taxonomy" id="1503055"/>
    <lineage>
        <taxon>Bacteria</taxon>
        <taxon>Pseudomonadati</taxon>
        <taxon>Pseudomonadota</taxon>
        <taxon>Betaproteobacteria</taxon>
        <taxon>Burkholderiales</taxon>
        <taxon>Burkholderiaceae</taxon>
        <taxon>Burkholderia</taxon>
        <taxon>Burkholderia cepacia complex</taxon>
    </lineage>
</organism>
<name>A0A108E725_9BURK</name>
<comment type="similarity">
    <text evidence="3">Belongs to the ATPase gamma chain family.</text>
</comment>
<dbReference type="SUPFAM" id="SSF52943">
    <property type="entry name" value="ATP synthase (F1-ATPase), gamma subunit"/>
    <property type="match status" value="1"/>
</dbReference>
<evidence type="ECO:0000256" key="2">
    <source>
        <dbReference type="ARBA" id="ARBA00004170"/>
    </source>
</evidence>
<dbReference type="AlphaFoldDB" id="A0A108E725"/>
<dbReference type="RefSeq" id="WP_060348551.1">
    <property type="nucleotide sequence ID" value="NZ_LPLZ01000079.1"/>
</dbReference>
<evidence type="ECO:0000256" key="5">
    <source>
        <dbReference type="ARBA" id="ARBA00022781"/>
    </source>
</evidence>
<evidence type="ECO:0000256" key="3">
    <source>
        <dbReference type="ARBA" id="ARBA00007681"/>
    </source>
</evidence>
<sequence length="284" mass="31092">MAKRYLERNIVAVVQELTADGVTRVSALDVATRLGESRGTVGRYLNALVSSGRLNRLGSGRATRYELADVAQWLERQARSRVAHPFDAHNALAAYQAYEAARTYVERLQGLVAERPRRRSGRKVGLIVVTPDGAAHGKYVAAILGELARRIEEFRGDGLEPTVTTVGELAKVYGRAAQLPIVSSIDRLYTASRLEGLIGILKTQCDDYLAGRTRAIYIVHASFIEPECQGVVFERVLPVDAAGGMSPRADEALRADIVRRYLEGMVLRSVCETLALEAALADRN</sequence>
<dbReference type="InterPro" id="IPR035968">
    <property type="entry name" value="ATP_synth_F1_ATPase_gsu"/>
</dbReference>
<gene>
    <name evidence="10" type="ORF">WT83_27905</name>
</gene>
<evidence type="ECO:0000313" key="11">
    <source>
        <dbReference type="Proteomes" id="UP000068016"/>
    </source>
</evidence>
<keyword evidence="4" id="KW-0813">Transport</keyword>
<dbReference type="Gene3D" id="1.10.10.10">
    <property type="entry name" value="Winged helix-like DNA-binding domain superfamily/Winged helix DNA-binding domain"/>
    <property type="match status" value="1"/>
</dbReference>